<evidence type="ECO:0000313" key="3">
    <source>
        <dbReference type="Proteomes" id="UP000256379"/>
    </source>
</evidence>
<dbReference type="OrthoDB" id="5372482at2"/>
<name>A0A3D8IIM0_9HELI</name>
<dbReference type="Pfam" id="PF15436">
    <property type="entry name" value="PGBA_N"/>
    <property type="match status" value="1"/>
</dbReference>
<gene>
    <name evidence="2" type="ORF">CQA53_07565</name>
</gene>
<reference evidence="2 3" key="1">
    <citation type="submission" date="2018-04" db="EMBL/GenBank/DDBJ databases">
        <title>Novel Campyloabacter and Helicobacter Species and Strains.</title>
        <authorList>
            <person name="Mannion A.J."/>
            <person name="Shen Z."/>
            <person name="Fox J.G."/>
        </authorList>
    </citation>
    <scope>NUCLEOTIDE SEQUENCE [LARGE SCALE GENOMIC DNA]</scope>
    <source>
        <strain evidence="2 3">MIT 17-337</strain>
    </source>
</reference>
<feature type="domain" description="Plasminogen-binding protein PgbA N-terminal" evidence="1">
    <location>
        <begin position="49"/>
        <end position="254"/>
    </location>
</feature>
<evidence type="ECO:0000313" key="2">
    <source>
        <dbReference type="EMBL" id="RDU64910.1"/>
    </source>
</evidence>
<accession>A0A3D8IIM0</accession>
<dbReference type="RefSeq" id="WP_115543402.1">
    <property type="nucleotide sequence ID" value="NZ_NXLQ01000017.1"/>
</dbReference>
<comment type="caution">
    <text evidence="2">The sequence shown here is derived from an EMBL/GenBank/DDBJ whole genome shotgun (WGS) entry which is preliminary data.</text>
</comment>
<dbReference type="EMBL" id="NXLQ01000017">
    <property type="protein sequence ID" value="RDU64910.1"/>
    <property type="molecule type" value="Genomic_DNA"/>
</dbReference>
<keyword evidence="3" id="KW-1185">Reference proteome</keyword>
<sequence>MKKFLALWIVFYIQYLFGETIQQPSNQLELIKTLTQPEISQIGSILGEKDSVSITFSHLDLKVGESGIITRDLGVYEVIVGNAEITKIEGTLATAKVTPPNQLVQPYLPTPNLKPQEGDKIVFRNFNDKAFLIAPNEETYRAVVEYYSFINFVNSDLLMGFLNSRGKHDPTTKTLPQACNEYGVGLVFIVGSESIGVLNCQNVAIIQKYHLTPINKSSIQAPFYTRAKFDGGGSLTYAFATKKSREYYKYYDTFLGDYKESNKK</sequence>
<proteinExistence type="predicted"/>
<dbReference type="AlphaFoldDB" id="A0A3D8IIM0"/>
<dbReference type="Proteomes" id="UP000256379">
    <property type="component" value="Unassembled WGS sequence"/>
</dbReference>
<dbReference type="InterPro" id="IPR029276">
    <property type="entry name" value="PgbA_N"/>
</dbReference>
<organism evidence="2 3">
    <name type="scientific">Helicobacter didelphidarum</name>
    <dbReference type="NCBI Taxonomy" id="2040648"/>
    <lineage>
        <taxon>Bacteria</taxon>
        <taxon>Pseudomonadati</taxon>
        <taxon>Campylobacterota</taxon>
        <taxon>Epsilonproteobacteria</taxon>
        <taxon>Campylobacterales</taxon>
        <taxon>Helicobacteraceae</taxon>
        <taxon>Helicobacter</taxon>
    </lineage>
</organism>
<protein>
    <submittedName>
        <fullName evidence="2">Plasminogen-binding protein pgbA</fullName>
    </submittedName>
</protein>
<evidence type="ECO:0000259" key="1">
    <source>
        <dbReference type="Pfam" id="PF15436"/>
    </source>
</evidence>